<name>A0A9N9PJC5_9HELO</name>
<reference evidence="2" key="1">
    <citation type="submission" date="2021-07" db="EMBL/GenBank/DDBJ databases">
        <authorList>
            <person name="Durling M."/>
        </authorList>
    </citation>
    <scope>NUCLEOTIDE SEQUENCE</scope>
</reference>
<dbReference type="Proteomes" id="UP000696280">
    <property type="component" value="Unassembled WGS sequence"/>
</dbReference>
<dbReference type="OrthoDB" id="10301241at2759"/>
<feature type="region of interest" description="Disordered" evidence="1">
    <location>
        <begin position="214"/>
        <end position="283"/>
    </location>
</feature>
<feature type="region of interest" description="Disordered" evidence="1">
    <location>
        <begin position="68"/>
        <end position="108"/>
    </location>
</feature>
<keyword evidence="3" id="KW-1185">Reference proteome</keyword>
<feature type="compositionally biased region" description="Polar residues" evidence="1">
    <location>
        <begin position="240"/>
        <end position="271"/>
    </location>
</feature>
<feature type="compositionally biased region" description="Basic and acidic residues" evidence="1">
    <location>
        <begin position="228"/>
        <end position="237"/>
    </location>
</feature>
<protein>
    <submittedName>
        <fullName evidence="2">Uncharacterized protein</fullName>
    </submittedName>
</protein>
<gene>
    <name evidence="2" type="ORF">HYFRA_00009593</name>
</gene>
<sequence>MLPLIHRGFLVRQVFQGPNPTPIPSTIFRHVPTFYSAHYSLLQNLAVKQYIMGLPLWIDPSEKMDVKSSRTEFTRSRANAMSSEPRPRIYEINDDPPQTIPPQQPPQQDYARREANLIRQLEDIFRDLLTIGDRTGKILEVTMKDSEDTYRLVLEKTPSISSARVMMLDMMGVYRLEYARENTHLFGQQGWEIDDAWLIERLWLGAARYRNPDATELPPSFPYPSEVPRLHRREDGPSPRASSRVNRNANPDSGIQSGNSDAAGSSENSPVLNGAGYDAEWTV</sequence>
<accession>A0A9N9PJC5</accession>
<comment type="caution">
    <text evidence="2">The sequence shown here is derived from an EMBL/GenBank/DDBJ whole genome shotgun (WGS) entry which is preliminary data.</text>
</comment>
<dbReference type="EMBL" id="CAJVRL010000064">
    <property type="protein sequence ID" value="CAG8955639.1"/>
    <property type="molecule type" value="Genomic_DNA"/>
</dbReference>
<dbReference type="AlphaFoldDB" id="A0A9N9PJC5"/>
<proteinExistence type="predicted"/>
<evidence type="ECO:0000256" key="1">
    <source>
        <dbReference type="SAM" id="MobiDB-lite"/>
    </source>
</evidence>
<evidence type="ECO:0000313" key="2">
    <source>
        <dbReference type="EMBL" id="CAG8955639.1"/>
    </source>
</evidence>
<organism evidence="2 3">
    <name type="scientific">Hymenoscyphus fraxineus</name>
    <dbReference type="NCBI Taxonomy" id="746836"/>
    <lineage>
        <taxon>Eukaryota</taxon>
        <taxon>Fungi</taxon>
        <taxon>Dikarya</taxon>
        <taxon>Ascomycota</taxon>
        <taxon>Pezizomycotina</taxon>
        <taxon>Leotiomycetes</taxon>
        <taxon>Helotiales</taxon>
        <taxon>Helotiaceae</taxon>
        <taxon>Hymenoscyphus</taxon>
    </lineage>
</organism>
<evidence type="ECO:0000313" key="3">
    <source>
        <dbReference type="Proteomes" id="UP000696280"/>
    </source>
</evidence>